<accession>A0A0F7UA12</accession>
<evidence type="ECO:0000256" key="1">
    <source>
        <dbReference type="SAM" id="MobiDB-lite"/>
    </source>
</evidence>
<gene>
    <name evidence="2" type="ORF">BN1204_016875</name>
</gene>
<dbReference type="EMBL" id="LN714480">
    <property type="protein sequence ID" value="CEL65856.1"/>
    <property type="molecule type" value="Genomic_DNA"/>
</dbReference>
<protein>
    <submittedName>
        <fullName evidence="2">Uncharacterized protein</fullName>
    </submittedName>
</protein>
<reference evidence="2" key="1">
    <citation type="journal article" date="2015" name="PLoS ONE">
        <title>Comprehensive Evaluation of Toxoplasma gondii VEG and Neospora caninum LIV Genomes with Tachyzoite Stage Transcriptome and Proteome Defines Novel Transcript Features.</title>
        <authorList>
            <person name="Ramaprasad A."/>
            <person name="Mourier T."/>
            <person name="Naeem R."/>
            <person name="Malas T.B."/>
            <person name="Moussa E."/>
            <person name="Panigrahi A."/>
            <person name="Vermont S.J."/>
            <person name="Otto T.D."/>
            <person name="Wastling J."/>
            <person name="Pain A."/>
        </authorList>
    </citation>
    <scope>NUCLEOTIDE SEQUENCE</scope>
    <source>
        <strain evidence="2">Liverpool</strain>
    </source>
</reference>
<dbReference type="AlphaFoldDB" id="A0A0F7UA12"/>
<proteinExistence type="predicted"/>
<name>A0A0F7UA12_NEOCL</name>
<organism evidence="2">
    <name type="scientific">Neospora caninum (strain Liverpool)</name>
    <dbReference type="NCBI Taxonomy" id="572307"/>
    <lineage>
        <taxon>Eukaryota</taxon>
        <taxon>Sar</taxon>
        <taxon>Alveolata</taxon>
        <taxon>Apicomplexa</taxon>
        <taxon>Conoidasida</taxon>
        <taxon>Coccidia</taxon>
        <taxon>Eucoccidiorida</taxon>
        <taxon>Eimeriorina</taxon>
        <taxon>Sarcocystidae</taxon>
        <taxon>Neospora</taxon>
    </lineage>
</organism>
<evidence type="ECO:0000313" key="2">
    <source>
        <dbReference type="EMBL" id="CEL65856.1"/>
    </source>
</evidence>
<sequence>MQSSAMCRSKATRTPVRPGILR</sequence>
<feature type="region of interest" description="Disordered" evidence="1">
    <location>
        <begin position="1"/>
        <end position="22"/>
    </location>
</feature>